<evidence type="ECO:0000313" key="6">
    <source>
        <dbReference type="RefSeq" id="XP_065642909.1"/>
    </source>
</evidence>
<gene>
    <name evidence="6" type="primary">LOC136074508</name>
</gene>
<dbReference type="InterPro" id="IPR011600">
    <property type="entry name" value="Pept_C14_caspase"/>
</dbReference>
<evidence type="ECO:0000256" key="1">
    <source>
        <dbReference type="ARBA" id="ARBA00010134"/>
    </source>
</evidence>
<dbReference type="Pfam" id="PF00656">
    <property type="entry name" value="Peptidase_C14"/>
    <property type="match status" value="1"/>
</dbReference>
<dbReference type="RefSeq" id="XP_065642909.1">
    <property type="nucleotide sequence ID" value="XM_065786837.1"/>
</dbReference>
<dbReference type="PROSITE" id="PS50207">
    <property type="entry name" value="CASPASE_P10"/>
    <property type="match status" value="1"/>
</dbReference>
<protein>
    <submittedName>
        <fullName evidence="6">Caspase-3-like</fullName>
    </submittedName>
</protein>
<dbReference type="PANTHER" id="PTHR10454">
    <property type="entry name" value="CASPASE"/>
    <property type="match status" value="1"/>
</dbReference>
<dbReference type="Proteomes" id="UP001652625">
    <property type="component" value="Chromosome 01"/>
</dbReference>
<proteinExistence type="inferred from homology"/>
<evidence type="ECO:0000259" key="4">
    <source>
        <dbReference type="PROSITE" id="PS50208"/>
    </source>
</evidence>
<comment type="similarity">
    <text evidence="1 2">Belongs to the peptidase C14A family.</text>
</comment>
<dbReference type="InterPro" id="IPR001309">
    <property type="entry name" value="Pept_C14_p20"/>
</dbReference>
<dbReference type="GeneID" id="136074508"/>
<dbReference type="PANTHER" id="PTHR10454:SF210">
    <property type="entry name" value="CASPASE-2"/>
    <property type="match status" value="1"/>
</dbReference>
<name>A0ABM4B2B2_HYDVU</name>
<dbReference type="PRINTS" id="PR00376">
    <property type="entry name" value="IL1BCENZYME"/>
</dbReference>
<organism evidence="5 6">
    <name type="scientific">Hydra vulgaris</name>
    <name type="common">Hydra</name>
    <name type="synonym">Hydra attenuata</name>
    <dbReference type="NCBI Taxonomy" id="6087"/>
    <lineage>
        <taxon>Eukaryota</taxon>
        <taxon>Metazoa</taxon>
        <taxon>Cnidaria</taxon>
        <taxon>Hydrozoa</taxon>
        <taxon>Hydroidolina</taxon>
        <taxon>Anthoathecata</taxon>
        <taxon>Aplanulata</taxon>
        <taxon>Hydridae</taxon>
        <taxon>Hydra</taxon>
    </lineage>
</organism>
<dbReference type="PROSITE" id="PS50208">
    <property type="entry name" value="CASPASE_P20"/>
    <property type="match status" value="1"/>
</dbReference>
<evidence type="ECO:0000256" key="2">
    <source>
        <dbReference type="RuleBase" id="RU003971"/>
    </source>
</evidence>
<dbReference type="SUPFAM" id="SSF52129">
    <property type="entry name" value="Caspase-like"/>
    <property type="match status" value="1"/>
</dbReference>
<reference evidence="6" key="2">
    <citation type="submission" date="2025-08" db="UniProtKB">
        <authorList>
            <consortium name="RefSeq"/>
        </authorList>
    </citation>
    <scope>IDENTIFICATION</scope>
</reference>
<reference evidence="5" key="1">
    <citation type="submission" date="2025-05" db="UniProtKB">
        <authorList>
            <consortium name="RefSeq"/>
        </authorList>
    </citation>
    <scope>NUCLEOTIDE SEQUENCE [LARGE SCALE GENOMIC DNA]</scope>
</reference>
<evidence type="ECO:0000313" key="5">
    <source>
        <dbReference type="Proteomes" id="UP001652625"/>
    </source>
</evidence>
<dbReference type="InterPro" id="IPR002398">
    <property type="entry name" value="Pept_C14"/>
</dbReference>
<dbReference type="Gene3D" id="3.40.50.1460">
    <property type="match status" value="1"/>
</dbReference>
<keyword evidence="5" id="KW-1185">Reference proteome</keyword>
<evidence type="ECO:0000259" key="3">
    <source>
        <dbReference type="PROSITE" id="PS50207"/>
    </source>
</evidence>
<dbReference type="InterPro" id="IPR033139">
    <property type="entry name" value="Caspase_cys_AS"/>
</dbReference>
<feature type="domain" description="Caspase family p10" evidence="3">
    <location>
        <begin position="293"/>
        <end position="386"/>
    </location>
</feature>
<dbReference type="InterPro" id="IPR015917">
    <property type="entry name" value="Pept_C14A"/>
</dbReference>
<dbReference type="PROSITE" id="PS01122">
    <property type="entry name" value="CASPASE_CYS"/>
    <property type="match status" value="1"/>
</dbReference>
<accession>A0ABM4B2B2</accession>
<feature type="domain" description="Caspase family p20" evidence="4">
    <location>
        <begin position="150"/>
        <end position="273"/>
    </location>
</feature>
<dbReference type="InterPro" id="IPR029030">
    <property type="entry name" value="Caspase-like_dom_sf"/>
</dbReference>
<sequence length="402" mass="45318">MSECLPYDIVDTPTLATIPFDIVDTPFRDTTDRVIFGPIDTHSIDILDTAPNNIVSQLVENSKITNNSEISDSELADGGVNQQGVDGFFTKYTSVSSSYSYTHTKIEEERKDNEGIVFKHTSFAPKPLTKEQNTKLSFDSDFFYDMSSFPRGKMTIINVKYFQRASGMADYPRHGTDRDADNLCELFVELGFVVDRYDNPTRKDILNILKVAANEDYSQMSCCACAILTHGEEGIVYGTDAFVKIKDITKLFRSRTLAGKPKLFLFQACQGSEYMNPIDAVDGPGNLAEQKDMALTLPSESDFLYAYSTVPGYYSWRNSTNGSWFMESLCAVFRQYAHKMDVLRMLTRVNAIVSQRKSKTNVRATDNKRQIASIVTQLRKDFFMMPPHGPLETKSDLPSIKL</sequence>
<dbReference type="InterPro" id="IPR002138">
    <property type="entry name" value="Pept_C14_p10"/>
</dbReference>
<dbReference type="SMART" id="SM00115">
    <property type="entry name" value="CASc"/>
    <property type="match status" value="1"/>
</dbReference>
<dbReference type="CDD" id="cd00032">
    <property type="entry name" value="CASc"/>
    <property type="match status" value="1"/>
</dbReference>